<evidence type="ECO:0000256" key="1">
    <source>
        <dbReference type="ARBA" id="ARBA00022553"/>
    </source>
</evidence>
<name>A0A1B6HGC5_9HEMI</name>
<evidence type="ECO:0000313" key="6">
    <source>
        <dbReference type="EMBL" id="JAS73659.1"/>
    </source>
</evidence>
<feature type="region of interest" description="Disordered" evidence="5">
    <location>
        <begin position="89"/>
        <end position="125"/>
    </location>
</feature>
<gene>
    <name evidence="6" type="ORF">g.8947</name>
</gene>
<dbReference type="Gene3D" id="2.130.10.10">
    <property type="entry name" value="YVTN repeat-like/Quinoprotein amine dehydrogenase"/>
    <property type="match status" value="2"/>
</dbReference>
<reference evidence="6" key="1">
    <citation type="submission" date="2015-11" db="EMBL/GenBank/DDBJ databases">
        <title>De novo transcriptome assembly of four potential Pierce s Disease insect vectors from Arizona vineyards.</title>
        <authorList>
            <person name="Tassone E.E."/>
        </authorList>
    </citation>
    <scope>NUCLEOTIDE SEQUENCE</scope>
</reference>
<keyword evidence="2 4" id="KW-0853">WD repeat</keyword>
<dbReference type="InterPro" id="IPR044285">
    <property type="entry name" value="PWP1"/>
</dbReference>
<organism evidence="6">
    <name type="scientific">Homalodisca liturata</name>
    <dbReference type="NCBI Taxonomy" id="320908"/>
    <lineage>
        <taxon>Eukaryota</taxon>
        <taxon>Metazoa</taxon>
        <taxon>Ecdysozoa</taxon>
        <taxon>Arthropoda</taxon>
        <taxon>Hexapoda</taxon>
        <taxon>Insecta</taxon>
        <taxon>Pterygota</taxon>
        <taxon>Neoptera</taxon>
        <taxon>Paraneoptera</taxon>
        <taxon>Hemiptera</taxon>
        <taxon>Auchenorrhyncha</taxon>
        <taxon>Membracoidea</taxon>
        <taxon>Cicadellidae</taxon>
        <taxon>Cicadellinae</taxon>
        <taxon>Proconiini</taxon>
        <taxon>Homalodisca</taxon>
    </lineage>
</organism>
<dbReference type="GO" id="GO:0006364">
    <property type="term" value="P:rRNA processing"/>
    <property type="evidence" value="ECO:0007669"/>
    <property type="project" value="InterPro"/>
</dbReference>
<dbReference type="InterPro" id="IPR001680">
    <property type="entry name" value="WD40_rpt"/>
</dbReference>
<proteinExistence type="predicted"/>
<dbReference type="PROSITE" id="PS50294">
    <property type="entry name" value="WD_REPEATS_REGION"/>
    <property type="match status" value="2"/>
</dbReference>
<dbReference type="EMBL" id="GECU01034047">
    <property type="protein sequence ID" value="JAS73659.1"/>
    <property type="molecule type" value="Transcribed_RNA"/>
</dbReference>
<dbReference type="InterPro" id="IPR020472">
    <property type="entry name" value="WD40_PAC1"/>
</dbReference>
<dbReference type="PANTHER" id="PTHR14091:SF0">
    <property type="entry name" value="PERIODIC TRYPTOPHAN PROTEIN 1 HOMOLOG"/>
    <property type="match status" value="1"/>
</dbReference>
<protein>
    <submittedName>
        <fullName evidence="6">Uncharacterized protein</fullName>
    </submittedName>
</protein>
<feature type="non-terminal residue" evidence="6">
    <location>
        <position position="411"/>
    </location>
</feature>
<dbReference type="GO" id="GO:0005634">
    <property type="term" value="C:nucleus"/>
    <property type="evidence" value="ECO:0007669"/>
    <property type="project" value="TreeGrafter"/>
</dbReference>
<dbReference type="Pfam" id="PF00400">
    <property type="entry name" value="WD40"/>
    <property type="match status" value="2"/>
</dbReference>
<dbReference type="AlphaFoldDB" id="A0A1B6HGC5"/>
<dbReference type="PRINTS" id="PR00320">
    <property type="entry name" value="GPROTEINBRPT"/>
</dbReference>
<feature type="compositionally biased region" description="Acidic residues" evidence="5">
    <location>
        <begin position="91"/>
        <end position="121"/>
    </location>
</feature>
<accession>A0A1B6HGC5</accession>
<feature type="repeat" description="WD" evidence="4">
    <location>
        <begin position="223"/>
        <end position="265"/>
    </location>
</feature>
<sequence length="411" mass="45604">MDKNFIPCAKWIKRGIAKAKPEVVKLTKKELKGLVNKAKDRVLTTAESIRTSTQDEGEPGVSDAGDQFNMEDYDKEDEVQSLIGIGNMMSLDEESDESETESQAEEEEDEDEDDSDKEDDEIKPTDNLIAVGHVYGDISILEVYVYNEEGGDLYVHHDVMLPTIPLALEWLSYVPSQSTPGNLLAMGGMSPEILVWDLDVTNTLEPLLQLGEFSETKKYQHRNHGHTDAVLDLSWNCQLPHILASGSVDRSVLLWDLGKARAVSQFKQFKEKVQTLEWHPSEVNVLVTGTCDRKVQLLDCRIGETLTSIKVDGEVEKVIWHPSSQFSALIGTSKGTLGCADFRTKKLVWAINAHEEEVTGLAADCDSIVTSSTDQTVKVWGLSGGEPTLRFTKHTGLGELHTLQMCPENSN</sequence>
<feature type="compositionally biased region" description="Polar residues" evidence="5">
    <location>
        <begin position="45"/>
        <end position="54"/>
    </location>
</feature>
<dbReference type="PANTHER" id="PTHR14091">
    <property type="entry name" value="PERIODIC TRYPTOPHAN PROTEIN 1"/>
    <property type="match status" value="1"/>
</dbReference>
<dbReference type="InterPro" id="IPR019775">
    <property type="entry name" value="WD40_repeat_CS"/>
</dbReference>
<dbReference type="PROSITE" id="PS50082">
    <property type="entry name" value="WD_REPEATS_2"/>
    <property type="match status" value="2"/>
</dbReference>
<dbReference type="InterPro" id="IPR036322">
    <property type="entry name" value="WD40_repeat_dom_sf"/>
</dbReference>
<feature type="region of interest" description="Disordered" evidence="5">
    <location>
        <begin position="43"/>
        <end position="69"/>
    </location>
</feature>
<evidence type="ECO:0000256" key="2">
    <source>
        <dbReference type="ARBA" id="ARBA00022574"/>
    </source>
</evidence>
<dbReference type="PROSITE" id="PS00678">
    <property type="entry name" value="WD_REPEATS_1"/>
    <property type="match status" value="1"/>
</dbReference>
<feature type="repeat" description="WD" evidence="4">
    <location>
        <begin position="351"/>
        <end position="390"/>
    </location>
</feature>
<evidence type="ECO:0000256" key="5">
    <source>
        <dbReference type="SAM" id="MobiDB-lite"/>
    </source>
</evidence>
<evidence type="ECO:0000256" key="4">
    <source>
        <dbReference type="PROSITE-ProRule" id="PRU00221"/>
    </source>
</evidence>
<keyword evidence="1" id="KW-0597">Phosphoprotein</keyword>
<dbReference type="SMART" id="SM00320">
    <property type="entry name" value="WD40"/>
    <property type="match status" value="3"/>
</dbReference>
<dbReference type="SUPFAM" id="SSF50978">
    <property type="entry name" value="WD40 repeat-like"/>
    <property type="match status" value="1"/>
</dbReference>
<dbReference type="InterPro" id="IPR015943">
    <property type="entry name" value="WD40/YVTN_repeat-like_dom_sf"/>
</dbReference>
<keyword evidence="3" id="KW-0677">Repeat</keyword>
<evidence type="ECO:0000256" key="3">
    <source>
        <dbReference type="ARBA" id="ARBA00022737"/>
    </source>
</evidence>